<evidence type="ECO:0000259" key="4">
    <source>
        <dbReference type="PROSITE" id="PS51858"/>
    </source>
</evidence>
<proteinExistence type="inferred from homology"/>
<dbReference type="GO" id="GO:0101005">
    <property type="term" value="F:deubiquitinase activity"/>
    <property type="evidence" value="ECO:0007669"/>
    <property type="project" value="TreeGrafter"/>
</dbReference>
<keyword evidence="3" id="KW-0378">Hydrolase</keyword>
<evidence type="ECO:0000256" key="1">
    <source>
        <dbReference type="ARBA" id="ARBA00008140"/>
    </source>
</evidence>
<evidence type="ECO:0000256" key="2">
    <source>
        <dbReference type="ARBA" id="ARBA00022670"/>
    </source>
</evidence>
<accession>A0A812PH59</accession>
<feature type="non-terminal residue" evidence="5">
    <location>
        <position position="201"/>
    </location>
</feature>
<protein>
    <recommendedName>
        <fullName evidence="4">PPPDE domain-containing protein</fullName>
    </recommendedName>
</protein>
<comment type="similarity">
    <text evidence="1">Belongs to the DeSI family.</text>
</comment>
<keyword evidence="6" id="KW-1185">Reference proteome</keyword>
<dbReference type="OrthoDB" id="412286at2759"/>
<reference evidence="5" key="1">
    <citation type="submission" date="2021-02" db="EMBL/GenBank/DDBJ databases">
        <authorList>
            <person name="Dougan E. K."/>
            <person name="Rhodes N."/>
            <person name="Thang M."/>
            <person name="Chan C."/>
        </authorList>
    </citation>
    <scope>NUCLEOTIDE SEQUENCE</scope>
</reference>
<comment type="caution">
    <text evidence="5">The sequence shown here is derived from an EMBL/GenBank/DDBJ whole genome shotgun (WGS) entry which is preliminary data.</text>
</comment>
<dbReference type="PROSITE" id="PS51858">
    <property type="entry name" value="PPPDE"/>
    <property type="match status" value="1"/>
</dbReference>
<dbReference type="PANTHER" id="PTHR12378:SF80">
    <property type="entry name" value="IP06716P-RELATED"/>
    <property type="match status" value="1"/>
</dbReference>
<dbReference type="GO" id="GO:0006508">
    <property type="term" value="P:proteolysis"/>
    <property type="evidence" value="ECO:0007669"/>
    <property type="project" value="UniProtKB-KW"/>
</dbReference>
<dbReference type="EMBL" id="CAJNJA010014693">
    <property type="protein sequence ID" value="CAE7347939.1"/>
    <property type="molecule type" value="Genomic_DNA"/>
</dbReference>
<dbReference type="AlphaFoldDB" id="A0A812PH59"/>
<dbReference type="InterPro" id="IPR008580">
    <property type="entry name" value="PPPDE_dom"/>
</dbReference>
<dbReference type="Pfam" id="PF05903">
    <property type="entry name" value="Peptidase_C97"/>
    <property type="match status" value="1"/>
</dbReference>
<evidence type="ECO:0000256" key="3">
    <source>
        <dbReference type="ARBA" id="ARBA00022801"/>
    </source>
</evidence>
<feature type="domain" description="PPPDE" evidence="4">
    <location>
        <begin position="1"/>
        <end position="56"/>
    </location>
</feature>
<dbReference type="Gene3D" id="3.90.1720.30">
    <property type="entry name" value="PPPDE domains"/>
    <property type="match status" value="1"/>
</dbReference>
<evidence type="ECO:0000313" key="5">
    <source>
        <dbReference type="EMBL" id="CAE7347939.1"/>
    </source>
</evidence>
<dbReference type="GO" id="GO:0016579">
    <property type="term" value="P:protein deubiquitination"/>
    <property type="evidence" value="ECO:0007669"/>
    <property type="project" value="TreeGrafter"/>
</dbReference>
<evidence type="ECO:0000313" key="6">
    <source>
        <dbReference type="Proteomes" id="UP000601435"/>
    </source>
</evidence>
<dbReference type="InterPro" id="IPR042266">
    <property type="entry name" value="PPPDE_sf"/>
</dbReference>
<gene>
    <name evidence="5" type="ORF">SNEC2469_LOCUS9015</name>
</gene>
<keyword evidence="2" id="KW-0645">Protease</keyword>
<dbReference type="Proteomes" id="UP000601435">
    <property type="component" value="Unassembled WGS sequence"/>
</dbReference>
<sequence>DVILLLSALAQDWQGEDYDILHRNCCHFSDMLCRRLGVGPIPDWITNLAGAGAQVWSDPTNPASLRQETGLRHAVSGVRAAAVIAAAKAVELEHELELAIKQTVTDGATHLMELDQRYAISESASEIACNAGDMVRAAADAVEQVNDATSTVVHKVTEAAIHRSANLACDAMTQVARAAPPIDSLGYMCLGTRKPGRKIRY</sequence>
<dbReference type="PANTHER" id="PTHR12378">
    <property type="entry name" value="DESUMOYLATING ISOPEPTIDASE"/>
    <property type="match status" value="1"/>
</dbReference>
<name>A0A812PH59_9DINO</name>
<organism evidence="5 6">
    <name type="scientific">Symbiodinium necroappetens</name>
    <dbReference type="NCBI Taxonomy" id="1628268"/>
    <lineage>
        <taxon>Eukaryota</taxon>
        <taxon>Sar</taxon>
        <taxon>Alveolata</taxon>
        <taxon>Dinophyceae</taxon>
        <taxon>Suessiales</taxon>
        <taxon>Symbiodiniaceae</taxon>
        <taxon>Symbiodinium</taxon>
    </lineage>
</organism>